<proteinExistence type="predicted"/>
<dbReference type="HOGENOM" id="CLU_2327715_0_0_11"/>
<name>I0UX17_9PSEU</name>
<evidence type="ECO:0000313" key="2">
    <source>
        <dbReference type="EMBL" id="EID52420.1"/>
    </source>
</evidence>
<feature type="region of interest" description="Disordered" evidence="1">
    <location>
        <begin position="40"/>
        <end position="73"/>
    </location>
</feature>
<reference evidence="2 3" key="1">
    <citation type="submission" date="2012-01" db="EMBL/GenBank/DDBJ databases">
        <title>Improved High-Quality Draft sequence of Saccharomonospora xinjiangensis XJ-54.</title>
        <authorList>
            <consortium name="US DOE Joint Genome Institute"/>
            <person name="Lucas S."/>
            <person name="Han J."/>
            <person name="Lapidus A."/>
            <person name="Cheng J.-F."/>
            <person name="Goodwin L."/>
            <person name="Pitluck S."/>
            <person name="Peters L."/>
            <person name="Mikhailova N."/>
            <person name="Teshima H."/>
            <person name="Detter J.C."/>
            <person name="Han C."/>
            <person name="Tapia R."/>
            <person name="Land M."/>
            <person name="Hauser L."/>
            <person name="Kyrpides N."/>
            <person name="Ivanova N."/>
            <person name="Pagani I."/>
            <person name="Brambilla E.-M."/>
            <person name="Klenk H.-P."/>
            <person name="Woyke T."/>
        </authorList>
    </citation>
    <scope>NUCLEOTIDE SEQUENCE [LARGE SCALE GENOMIC DNA]</scope>
    <source>
        <strain evidence="2 3">XJ-54</strain>
    </source>
</reference>
<dbReference type="eggNOG" id="ENOG502ZR3Z">
    <property type="taxonomic scope" value="Bacteria"/>
</dbReference>
<evidence type="ECO:0000313" key="3">
    <source>
        <dbReference type="Proteomes" id="UP000004691"/>
    </source>
</evidence>
<dbReference type="AlphaFoldDB" id="I0UX17"/>
<organism evidence="2 3">
    <name type="scientific">Saccharomonospora xinjiangensis XJ-54</name>
    <dbReference type="NCBI Taxonomy" id="882086"/>
    <lineage>
        <taxon>Bacteria</taxon>
        <taxon>Bacillati</taxon>
        <taxon>Actinomycetota</taxon>
        <taxon>Actinomycetes</taxon>
        <taxon>Pseudonocardiales</taxon>
        <taxon>Pseudonocardiaceae</taxon>
        <taxon>Saccharomonospora</taxon>
    </lineage>
</organism>
<dbReference type="STRING" id="882086.SacxiDRAFT_0137"/>
<protein>
    <submittedName>
        <fullName evidence="2">Uncharacterized protein</fullName>
    </submittedName>
</protein>
<gene>
    <name evidence="2" type="ORF">SacxiDRAFT_0137</name>
</gene>
<dbReference type="RefSeq" id="WP_006236519.1">
    <property type="nucleotide sequence ID" value="NZ_JH636049.1"/>
</dbReference>
<sequence length="94" mass="10174">MPTTQQVRALLAEGLDYRGAAERLGIAPGLAYLIATGFPADGSDAPSPEERRARGLLPASQNLSNPPVESPAAREVVRRWLHDRVAADDRMRGR</sequence>
<dbReference type="EMBL" id="JH636049">
    <property type="protein sequence ID" value="EID52420.1"/>
    <property type="molecule type" value="Genomic_DNA"/>
</dbReference>
<dbReference type="OrthoDB" id="3630618at2"/>
<evidence type="ECO:0000256" key="1">
    <source>
        <dbReference type="SAM" id="MobiDB-lite"/>
    </source>
</evidence>
<keyword evidence="3" id="KW-1185">Reference proteome</keyword>
<dbReference type="Proteomes" id="UP000004691">
    <property type="component" value="Unassembled WGS sequence"/>
</dbReference>
<accession>I0UX17</accession>